<sequence length="235" mass="25332">MAVWNKLVTALRGAAHEAGEAVTDSQALRILDQEIRDADNDLSKSREALAEIMAKQKLAAGKLQTTQSRLAEYEGYAVKALDTGDETLALEVAGKVALLEAQRDEEQAQLQAFTLSVEQLREAIQTAQTNIRRLKQQADTVKATESVQRAQATVAGRYTGSQSRVQTALDSLERIKQKQAERGARLQSAAELAQDGTEDALDAKLRAAGIAPQAGDARTVLERLKAQRAGGDKPA</sequence>
<feature type="coiled-coil region" evidence="2">
    <location>
        <begin position="28"/>
        <end position="55"/>
    </location>
</feature>
<protein>
    <submittedName>
        <fullName evidence="3">PspA/IM30 family protein</fullName>
    </submittedName>
</protein>
<dbReference type="PANTHER" id="PTHR31088">
    <property type="entry name" value="MEMBRANE-ASSOCIATED PROTEIN VIPP1, CHLOROPLASTIC"/>
    <property type="match status" value="1"/>
</dbReference>
<dbReference type="InterPro" id="IPR007157">
    <property type="entry name" value="PspA_VIPP1"/>
</dbReference>
<dbReference type="EMBL" id="CP125947">
    <property type="protein sequence ID" value="WHS65693.1"/>
    <property type="molecule type" value="Genomic_DNA"/>
</dbReference>
<evidence type="ECO:0000256" key="2">
    <source>
        <dbReference type="SAM" id="Coils"/>
    </source>
</evidence>
<organism evidence="3 4">
    <name type="scientific">Comamonas resistens</name>
    <dbReference type="NCBI Taxonomy" id="3046670"/>
    <lineage>
        <taxon>Bacteria</taxon>
        <taxon>Pseudomonadati</taxon>
        <taxon>Pseudomonadota</taxon>
        <taxon>Betaproteobacteria</taxon>
        <taxon>Burkholderiales</taxon>
        <taxon>Comamonadaceae</taxon>
        <taxon>Comamonas</taxon>
    </lineage>
</organism>
<accession>A0ABY8SRX9</accession>
<dbReference type="Pfam" id="PF04012">
    <property type="entry name" value="PspA_IM30"/>
    <property type="match status" value="1"/>
</dbReference>
<evidence type="ECO:0000256" key="1">
    <source>
        <dbReference type="ARBA" id="ARBA00043985"/>
    </source>
</evidence>
<keyword evidence="4" id="KW-1185">Reference proteome</keyword>
<evidence type="ECO:0000313" key="3">
    <source>
        <dbReference type="EMBL" id="WHS65693.1"/>
    </source>
</evidence>
<dbReference type="Proteomes" id="UP001240697">
    <property type="component" value="Chromosome"/>
</dbReference>
<dbReference type="RefSeq" id="WP_283486792.1">
    <property type="nucleotide sequence ID" value="NZ_CP125947.1"/>
</dbReference>
<evidence type="ECO:0000313" key="4">
    <source>
        <dbReference type="Proteomes" id="UP001240697"/>
    </source>
</evidence>
<keyword evidence="2" id="KW-0175">Coiled coil</keyword>
<proteinExistence type="inferred from homology"/>
<dbReference type="PANTHER" id="PTHR31088:SF9">
    <property type="entry name" value="PHAGE SHOCK PROTEIN A"/>
    <property type="match status" value="1"/>
</dbReference>
<comment type="similarity">
    <text evidence="1">Belongs to the PspA/Vipp/IM30 family.</text>
</comment>
<gene>
    <name evidence="3" type="ORF">QMY55_00600</name>
</gene>
<name>A0ABY8SRX9_9BURK</name>
<feature type="coiled-coil region" evidence="2">
    <location>
        <begin position="103"/>
        <end position="144"/>
    </location>
</feature>
<reference evidence="3 4" key="1">
    <citation type="submission" date="2023-05" db="EMBL/GenBank/DDBJ databases">
        <authorList>
            <person name="Yin Y."/>
            <person name="Lu Z."/>
        </authorList>
    </citation>
    <scope>NUCLEOTIDE SEQUENCE [LARGE SCALE GENOMIC DNA]</scope>
    <source>
        <strain evidence="3 4">ZM22</strain>
    </source>
</reference>